<proteinExistence type="predicted"/>
<dbReference type="EMBL" id="JBHPKH010000142">
    <property type="protein sequence ID" value="MFC1573378.1"/>
    <property type="molecule type" value="Genomic_DNA"/>
</dbReference>
<name>A0ABV6YM39_UNCEI</name>
<accession>A0ABV6YM39</accession>
<protein>
    <submittedName>
        <fullName evidence="2">Uncharacterized protein</fullName>
    </submittedName>
</protein>
<evidence type="ECO:0000313" key="2">
    <source>
        <dbReference type="EMBL" id="MFC1573378.1"/>
    </source>
</evidence>
<comment type="caution">
    <text evidence="2">The sequence shown here is derived from an EMBL/GenBank/DDBJ whole genome shotgun (WGS) entry which is preliminary data.</text>
</comment>
<feature type="region of interest" description="Disordered" evidence="1">
    <location>
        <begin position="41"/>
        <end position="79"/>
    </location>
</feature>
<gene>
    <name evidence="2" type="ORF">ACFL6M_07250</name>
</gene>
<evidence type="ECO:0000256" key="1">
    <source>
        <dbReference type="SAM" id="MobiDB-lite"/>
    </source>
</evidence>
<dbReference type="Proteomes" id="UP001593833">
    <property type="component" value="Unassembled WGS sequence"/>
</dbReference>
<reference evidence="2 3" key="1">
    <citation type="submission" date="2024-09" db="EMBL/GenBank/DDBJ databases">
        <authorList>
            <person name="D'Angelo T."/>
        </authorList>
    </citation>
    <scope>NUCLEOTIDE SEQUENCE [LARGE SCALE GENOMIC DNA]</scope>
    <source>
        <strain evidence="2">SAG AM-320-E07</strain>
    </source>
</reference>
<organism evidence="2 3">
    <name type="scientific">Eiseniibacteriota bacterium</name>
    <dbReference type="NCBI Taxonomy" id="2212470"/>
    <lineage>
        <taxon>Bacteria</taxon>
        <taxon>Candidatus Eiseniibacteriota</taxon>
    </lineage>
</organism>
<evidence type="ECO:0000313" key="3">
    <source>
        <dbReference type="Proteomes" id="UP001593833"/>
    </source>
</evidence>
<keyword evidence="3" id="KW-1185">Reference proteome</keyword>
<sequence length="118" mass="12737">MDQGAGSSQGRQSATEVRWIATAKKTSRRDLEQRVVVARQRAAARRKEDPLQGKLETTQVSPAPEKRCGNQTGKDGPSVDDCLAEEVMLAGLDSLLESVVGSSGCCEDSTIDETLYRP</sequence>